<feature type="transmembrane region" description="Helical" evidence="2">
    <location>
        <begin position="12"/>
        <end position="37"/>
    </location>
</feature>
<sequence>MPLISHSSHLYALIALWIHLSLFCSTLLLTPSFPFLVMTTTKEKEGKTTAATRNSEDCPGGEGEMVFEHEEQGRKAKRQRRGRNNGGGHR</sequence>
<keyword evidence="2" id="KW-1133">Transmembrane helix</keyword>
<proteinExistence type="predicted"/>
<reference evidence="3 4" key="1">
    <citation type="submission" date="2024-04" db="EMBL/GenBank/DDBJ databases">
        <authorList>
            <person name="Fracassetti M."/>
        </authorList>
    </citation>
    <scope>NUCLEOTIDE SEQUENCE [LARGE SCALE GENOMIC DNA]</scope>
</reference>
<name>A0AAV2FTU6_9ROSI</name>
<gene>
    <name evidence="3" type="ORF">LTRI10_LOCUS41802</name>
</gene>
<evidence type="ECO:0000256" key="2">
    <source>
        <dbReference type="SAM" id="Phobius"/>
    </source>
</evidence>
<feature type="region of interest" description="Disordered" evidence="1">
    <location>
        <begin position="44"/>
        <end position="90"/>
    </location>
</feature>
<accession>A0AAV2FTU6</accession>
<keyword evidence="2" id="KW-0472">Membrane</keyword>
<protein>
    <recommendedName>
        <fullName evidence="5">Secreted protein</fullName>
    </recommendedName>
</protein>
<dbReference type="AlphaFoldDB" id="A0AAV2FTU6"/>
<dbReference type="EMBL" id="OZ034820">
    <property type="protein sequence ID" value="CAL1401761.1"/>
    <property type="molecule type" value="Genomic_DNA"/>
</dbReference>
<evidence type="ECO:0000313" key="3">
    <source>
        <dbReference type="EMBL" id="CAL1401761.1"/>
    </source>
</evidence>
<keyword evidence="4" id="KW-1185">Reference proteome</keyword>
<feature type="compositionally biased region" description="Basic residues" evidence="1">
    <location>
        <begin position="75"/>
        <end position="90"/>
    </location>
</feature>
<evidence type="ECO:0000256" key="1">
    <source>
        <dbReference type="SAM" id="MobiDB-lite"/>
    </source>
</evidence>
<evidence type="ECO:0000313" key="4">
    <source>
        <dbReference type="Proteomes" id="UP001497516"/>
    </source>
</evidence>
<keyword evidence="2" id="KW-0812">Transmembrane</keyword>
<organism evidence="3 4">
    <name type="scientific">Linum trigynum</name>
    <dbReference type="NCBI Taxonomy" id="586398"/>
    <lineage>
        <taxon>Eukaryota</taxon>
        <taxon>Viridiplantae</taxon>
        <taxon>Streptophyta</taxon>
        <taxon>Embryophyta</taxon>
        <taxon>Tracheophyta</taxon>
        <taxon>Spermatophyta</taxon>
        <taxon>Magnoliopsida</taxon>
        <taxon>eudicotyledons</taxon>
        <taxon>Gunneridae</taxon>
        <taxon>Pentapetalae</taxon>
        <taxon>rosids</taxon>
        <taxon>fabids</taxon>
        <taxon>Malpighiales</taxon>
        <taxon>Linaceae</taxon>
        <taxon>Linum</taxon>
    </lineage>
</organism>
<evidence type="ECO:0008006" key="5">
    <source>
        <dbReference type="Google" id="ProtNLM"/>
    </source>
</evidence>
<dbReference type="Proteomes" id="UP001497516">
    <property type="component" value="Chromosome 7"/>
</dbReference>